<evidence type="ECO:0000313" key="6">
    <source>
        <dbReference type="Proteomes" id="UP001168877"/>
    </source>
</evidence>
<dbReference type="Proteomes" id="UP001168877">
    <property type="component" value="Unassembled WGS sequence"/>
</dbReference>
<dbReference type="GO" id="GO:0016787">
    <property type="term" value="F:hydrolase activity"/>
    <property type="evidence" value="ECO:0007669"/>
    <property type="project" value="UniProtKB-KW"/>
</dbReference>
<dbReference type="GO" id="GO:0046872">
    <property type="term" value="F:metal ion binding"/>
    <property type="evidence" value="ECO:0007669"/>
    <property type="project" value="UniProtKB-KW"/>
</dbReference>
<keyword evidence="1" id="KW-0479">Metal-binding</keyword>
<feature type="domain" description="Reverse transcriptase Ty1/copia-type" evidence="3">
    <location>
        <begin position="233"/>
        <end position="280"/>
    </location>
</feature>
<proteinExistence type="predicted"/>
<reference evidence="5" key="1">
    <citation type="journal article" date="2022" name="Plant J.">
        <title>Strategies of tolerance reflected in two North American maple genomes.</title>
        <authorList>
            <person name="McEvoy S.L."/>
            <person name="Sezen U.U."/>
            <person name="Trouern-Trend A."/>
            <person name="McMahon S.M."/>
            <person name="Schaberg P.G."/>
            <person name="Yang J."/>
            <person name="Wegrzyn J.L."/>
            <person name="Swenson N.G."/>
        </authorList>
    </citation>
    <scope>NUCLEOTIDE SEQUENCE</scope>
    <source>
        <strain evidence="5">NS2018</strain>
    </source>
</reference>
<dbReference type="EMBL" id="JAUESC010000004">
    <property type="protein sequence ID" value="KAK0596244.1"/>
    <property type="molecule type" value="Genomic_DNA"/>
</dbReference>
<dbReference type="Pfam" id="PF07727">
    <property type="entry name" value="RVT_2"/>
    <property type="match status" value="1"/>
</dbReference>
<evidence type="ECO:0000259" key="3">
    <source>
        <dbReference type="Pfam" id="PF07727"/>
    </source>
</evidence>
<dbReference type="InterPro" id="IPR039537">
    <property type="entry name" value="Retrotran_Ty1/copia-like"/>
</dbReference>
<dbReference type="AlphaFoldDB" id="A0AA39VRQ4"/>
<dbReference type="PANTHER" id="PTHR42648:SF21">
    <property type="entry name" value="CYSTEINE-RICH RLK (RECEPTOR-LIKE PROTEIN KINASE) 8"/>
    <property type="match status" value="1"/>
</dbReference>
<reference evidence="5" key="2">
    <citation type="submission" date="2023-06" db="EMBL/GenBank/DDBJ databases">
        <authorList>
            <person name="Swenson N.G."/>
            <person name="Wegrzyn J.L."/>
            <person name="Mcevoy S.L."/>
        </authorList>
    </citation>
    <scope>NUCLEOTIDE SEQUENCE</scope>
    <source>
        <strain evidence="5">NS2018</strain>
        <tissue evidence="5">Leaf</tissue>
    </source>
</reference>
<dbReference type="PANTHER" id="PTHR42648">
    <property type="entry name" value="TRANSPOSASE, PUTATIVE-RELATED"/>
    <property type="match status" value="1"/>
</dbReference>
<protein>
    <recommendedName>
        <fullName evidence="7">Reverse transcriptase Ty1/copia-type domain-containing protein</fullName>
    </recommendedName>
</protein>
<dbReference type="InterPro" id="IPR057670">
    <property type="entry name" value="SH3_retrovirus"/>
</dbReference>
<organism evidence="5 6">
    <name type="scientific">Acer saccharum</name>
    <name type="common">Sugar maple</name>
    <dbReference type="NCBI Taxonomy" id="4024"/>
    <lineage>
        <taxon>Eukaryota</taxon>
        <taxon>Viridiplantae</taxon>
        <taxon>Streptophyta</taxon>
        <taxon>Embryophyta</taxon>
        <taxon>Tracheophyta</taxon>
        <taxon>Spermatophyta</taxon>
        <taxon>Magnoliopsida</taxon>
        <taxon>eudicotyledons</taxon>
        <taxon>Gunneridae</taxon>
        <taxon>Pentapetalae</taxon>
        <taxon>rosids</taxon>
        <taxon>malvids</taxon>
        <taxon>Sapindales</taxon>
        <taxon>Sapindaceae</taxon>
        <taxon>Hippocastanoideae</taxon>
        <taxon>Acereae</taxon>
        <taxon>Acer</taxon>
    </lineage>
</organism>
<sequence>MARVMLFSNNVPRNLWVEAINTACYIGNRVFLRPGTRNTSYELWKGKRPNVSYFHTFGSKCYILNDRDQLGKFDAKSVEGIFIGYALNSRAYRVFNLKTLSVMESSNVIFYDTRLKSNDHEEEVIFSDVSPLEKVVVSPNVGTSNVNNDDTQPIDRVPLLDSKEPAPWVRKLHDKEDIIGEVNKGVRTRRQLANLISYTCYTSQIEPKKVEEALNDEFWVLVMQEELNQFERNEVWTLVPRPKTTNVIGTKWIFRNKSDEDGNIVRNKARLVAQGYFQIEVSTLRRHLLPLPV</sequence>
<evidence type="ECO:0000313" key="5">
    <source>
        <dbReference type="EMBL" id="KAK0596244.1"/>
    </source>
</evidence>
<dbReference type="Pfam" id="PF25597">
    <property type="entry name" value="SH3_retrovirus"/>
    <property type="match status" value="1"/>
</dbReference>
<evidence type="ECO:0000256" key="1">
    <source>
        <dbReference type="ARBA" id="ARBA00022723"/>
    </source>
</evidence>
<evidence type="ECO:0000259" key="4">
    <source>
        <dbReference type="Pfam" id="PF25597"/>
    </source>
</evidence>
<feature type="domain" description="Retroviral polymerase SH3-like" evidence="4">
    <location>
        <begin position="59"/>
        <end position="119"/>
    </location>
</feature>
<evidence type="ECO:0000256" key="2">
    <source>
        <dbReference type="ARBA" id="ARBA00022801"/>
    </source>
</evidence>
<name>A0AA39VRQ4_ACESA</name>
<keyword evidence="6" id="KW-1185">Reference proteome</keyword>
<accession>A0AA39VRQ4</accession>
<dbReference type="InterPro" id="IPR013103">
    <property type="entry name" value="RVT_2"/>
</dbReference>
<evidence type="ECO:0008006" key="7">
    <source>
        <dbReference type="Google" id="ProtNLM"/>
    </source>
</evidence>
<gene>
    <name evidence="5" type="ORF">LWI29_014038</name>
</gene>
<comment type="caution">
    <text evidence="5">The sequence shown here is derived from an EMBL/GenBank/DDBJ whole genome shotgun (WGS) entry which is preliminary data.</text>
</comment>
<keyword evidence="2" id="KW-0378">Hydrolase</keyword>